<dbReference type="Proteomes" id="UP000521676">
    <property type="component" value="Unassembled WGS sequence"/>
</dbReference>
<dbReference type="InterPro" id="IPR046346">
    <property type="entry name" value="Aminoacid_DH-like_N_sf"/>
</dbReference>
<keyword evidence="5 11" id="KW-0378">Hydrolase</keyword>
<keyword evidence="10 11" id="KW-0511">Multifunctional enzyme</keyword>
<evidence type="ECO:0000256" key="2">
    <source>
        <dbReference type="ARBA" id="ARBA00022563"/>
    </source>
</evidence>
<dbReference type="GO" id="GO:0035999">
    <property type="term" value="P:tetrahydrofolate interconversion"/>
    <property type="evidence" value="ECO:0007669"/>
    <property type="project" value="UniProtKB-UniRule"/>
</dbReference>
<evidence type="ECO:0000256" key="7">
    <source>
        <dbReference type="ARBA" id="ARBA00023002"/>
    </source>
</evidence>
<reference evidence="15" key="2">
    <citation type="journal article" date="2024" name="Nature">
        <title>Anoxygenic phototroph of the Chloroflexota uses a type I reaction centre.</title>
        <authorList>
            <person name="Tsuji J.M."/>
            <person name="Shaw N.A."/>
            <person name="Nagashima S."/>
            <person name="Venkiteswaran J.J."/>
            <person name="Schiff S.L."/>
            <person name="Watanabe T."/>
            <person name="Fukui M."/>
            <person name="Hanada S."/>
            <person name="Tank M."/>
            <person name="Neufeld J.D."/>
        </authorList>
    </citation>
    <scope>NUCLEOTIDE SEQUENCE</scope>
    <source>
        <strain evidence="15">L227-S17</strain>
    </source>
</reference>
<evidence type="ECO:0000313" key="17">
    <source>
        <dbReference type="Proteomes" id="UP001431572"/>
    </source>
</evidence>
<keyword evidence="4 11" id="KW-0658">Purine biosynthesis</keyword>
<dbReference type="Pfam" id="PF00763">
    <property type="entry name" value="THF_DHG_CYH"/>
    <property type="match status" value="1"/>
</dbReference>
<evidence type="ECO:0000256" key="11">
    <source>
        <dbReference type="HAMAP-Rule" id="MF_01576"/>
    </source>
</evidence>
<protein>
    <recommendedName>
        <fullName evidence="11">Bifunctional protein FolD</fullName>
    </recommendedName>
    <domain>
        <recommendedName>
            <fullName evidence="11">Methylenetetrahydrofolate dehydrogenase</fullName>
            <ecNumber evidence="11">1.5.1.5</ecNumber>
        </recommendedName>
    </domain>
    <domain>
        <recommendedName>
            <fullName evidence="11">Methenyltetrahydrofolate cyclohydrolase</fullName>
            <ecNumber evidence="11">3.5.4.9</ecNumber>
        </recommendedName>
    </domain>
</protein>
<dbReference type="CDD" id="cd01080">
    <property type="entry name" value="NAD_bind_m-THF_DH_Cyclohyd"/>
    <property type="match status" value="1"/>
</dbReference>
<dbReference type="EC" id="3.5.4.9" evidence="11"/>
<name>A0A8T7LZ01_9CHLR</name>
<comment type="pathway">
    <text evidence="1 11">One-carbon metabolism; tetrahydrofolate interconversion.</text>
</comment>
<dbReference type="Pfam" id="PF02882">
    <property type="entry name" value="THF_DHG_CYH_C"/>
    <property type="match status" value="1"/>
</dbReference>
<dbReference type="PANTHER" id="PTHR48099">
    <property type="entry name" value="C-1-TETRAHYDROFOLATE SYNTHASE, CYTOPLASMIC-RELATED"/>
    <property type="match status" value="1"/>
</dbReference>
<dbReference type="InterPro" id="IPR020630">
    <property type="entry name" value="THF_DH/CycHdrlase_cat_dom"/>
</dbReference>
<dbReference type="GO" id="GO:0005829">
    <property type="term" value="C:cytosol"/>
    <property type="evidence" value="ECO:0007669"/>
    <property type="project" value="TreeGrafter"/>
</dbReference>
<dbReference type="EC" id="1.5.1.5" evidence="11"/>
<dbReference type="Gene3D" id="3.40.50.720">
    <property type="entry name" value="NAD(P)-binding Rossmann-like Domain"/>
    <property type="match status" value="1"/>
</dbReference>
<evidence type="ECO:0000256" key="10">
    <source>
        <dbReference type="ARBA" id="ARBA00023268"/>
    </source>
</evidence>
<evidence type="ECO:0000256" key="9">
    <source>
        <dbReference type="ARBA" id="ARBA00023167"/>
    </source>
</evidence>
<evidence type="ECO:0000259" key="13">
    <source>
        <dbReference type="Pfam" id="PF02882"/>
    </source>
</evidence>
<evidence type="ECO:0000256" key="1">
    <source>
        <dbReference type="ARBA" id="ARBA00004777"/>
    </source>
</evidence>
<dbReference type="InterPro" id="IPR000672">
    <property type="entry name" value="THF_DH/CycHdrlase"/>
</dbReference>
<evidence type="ECO:0000256" key="8">
    <source>
        <dbReference type="ARBA" id="ARBA00023102"/>
    </source>
</evidence>
<evidence type="ECO:0000313" key="15">
    <source>
        <dbReference type="EMBL" id="WJW67405.1"/>
    </source>
</evidence>
<dbReference type="PRINTS" id="PR00085">
    <property type="entry name" value="THFDHDRGNASE"/>
</dbReference>
<evidence type="ECO:0000256" key="3">
    <source>
        <dbReference type="ARBA" id="ARBA00022605"/>
    </source>
</evidence>
<dbReference type="Proteomes" id="UP001431572">
    <property type="component" value="Chromosome 1"/>
</dbReference>
<dbReference type="GO" id="GO:0004477">
    <property type="term" value="F:methenyltetrahydrofolate cyclohydrolase activity"/>
    <property type="evidence" value="ECO:0007669"/>
    <property type="project" value="UniProtKB-UniRule"/>
</dbReference>
<keyword evidence="9 11" id="KW-0486">Methionine biosynthesis</keyword>
<evidence type="ECO:0000313" key="16">
    <source>
        <dbReference type="Proteomes" id="UP000521676"/>
    </source>
</evidence>
<dbReference type="RefSeq" id="WP_341469299.1">
    <property type="nucleotide sequence ID" value="NZ_CP128399.1"/>
</dbReference>
<dbReference type="SUPFAM" id="SSF51735">
    <property type="entry name" value="NAD(P)-binding Rossmann-fold domains"/>
    <property type="match status" value="1"/>
</dbReference>
<reference evidence="14 16" key="1">
    <citation type="submission" date="2020-06" db="EMBL/GenBank/DDBJ databases">
        <title>Anoxygenic phototrophic Chloroflexota member uses a Type I reaction center.</title>
        <authorList>
            <person name="Tsuji J.M."/>
            <person name="Shaw N.A."/>
            <person name="Nagashima S."/>
            <person name="Venkiteswaran J."/>
            <person name="Schiff S.L."/>
            <person name="Hanada S."/>
            <person name="Tank M."/>
            <person name="Neufeld J.D."/>
        </authorList>
    </citation>
    <scope>NUCLEOTIDE SEQUENCE [LARGE SCALE GENOMIC DNA]</scope>
    <source>
        <strain evidence="14">L227-S17</strain>
    </source>
</reference>
<evidence type="ECO:0000256" key="6">
    <source>
        <dbReference type="ARBA" id="ARBA00022857"/>
    </source>
</evidence>
<evidence type="ECO:0000259" key="12">
    <source>
        <dbReference type="Pfam" id="PF00763"/>
    </source>
</evidence>
<keyword evidence="3 11" id="KW-0028">Amino-acid biosynthesis</keyword>
<keyword evidence="17" id="KW-1185">Reference proteome</keyword>
<organism evidence="14 16">
    <name type="scientific">Candidatus Chlorohelix allophototropha</name>
    <dbReference type="NCBI Taxonomy" id="3003348"/>
    <lineage>
        <taxon>Bacteria</taxon>
        <taxon>Bacillati</taxon>
        <taxon>Chloroflexota</taxon>
        <taxon>Chloroflexia</taxon>
        <taxon>Candidatus Chloroheliales</taxon>
        <taxon>Candidatus Chloroheliaceae</taxon>
        <taxon>Candidatus Chlorohelix</taxon>
    </lineage>
</organism>
<evidence type="ECO:0000256" key="4">
    <source>
        <dbReference type="ARBA" id="ARBA00022755"/>
    </source>
</evidence>
<evidence type="ECO:0000313" key="14">
    <source>
        <dbReference type="EMBL" id="NWJ45532.1"/>
    </source>
</evidence>
<comment type="catalytic activity">
    <reaction evidence="11">
        <text>(6R)-5,10-methenyltetrahydrofolate + H2O = (6R)-10-formyltetrahydrofolate + H(+)</text>
        <dbReference type="Rhea" id="RHEA:23700"/>
        <dbReference type="ChEBI" id="CHEBI:15377"/>
        <dbReference type="ChEBI" id="CHEBI:15378"/>
        <dbReference type="ChEBI" id="CHEBI:57455"/>
        <dbReference type="ChEBI" id="CHEBI:195366"/>
        <dbReference type="EC" id="3.5.4.9"/>
    </reaction>
</comment>
<dbReference type="Gene3D" id="3.40.50.10860">
    <property type="entry name" value="Leucine Dehydrogenase, chain A, domain 1"/>
    <property type="match status" value="1"/>
</dbReference>
<dbReference type="GO" id="GO:0009086">
    <property type="term" value="P:methionine biosynthetic process"/>
    <property type="evidence" value="ECO:0007669"/>
    <property type="project" value="UniProtKB-KW"/>
</dbReference>
<comment type="subunit">
    <text evidence="11">Homodimer.</text>
</comment>
<keyword evidence="7 11" id="KW-0560">Oxidoreductase</keyword>
<dbReference type="SUPFAM" id="SSF53223">
    <property type="entry name" value="Aminoacid dehydrogenase-like, N-terminal domain"/>
    <property type="match status" value="1"/>
</dbReference>
<keyword evidence="2 11" id="KW-0554">One-carbon metabolism</keyword>
<dbReference type="GO" id="GO:0000105">
    <property type="term" value="P:L-histidine biosynthetic process"/>
    <property type="evidence" value="ECO:0007669"/>
    <property type="project" value="UniProtKB-KW"/>
</dbReference>
<accession>A0A8T7LZ01</accession>
<dbReference type="GO" id="GO:0004488">
    <property type="term" value="F:methylenetetrahydrofolate dehydrogenase (NADP+) activity"/>
    <property type="evidence" value="ECO:0007669"/>
    <property type="project" value="UniProtKB-UniRule"/>
</dbReference>
<comment type="catalytic activity">
    <reaction evidence="11">
        <text>(6R)-5,10-methylene-5,6,7,8-tetrahydrofolate + NADP(+) = (6R)-5,10-methenyltetrahydrofolate + NADPH</text>
        <dbReference type="Rhea" id="RHEA:22812"/>
        <dbReference type="ChEBI" id="CHEBI:15636"/>
        <dbReference type="ChEBI" id="CHEBI:57455"/>
        <dbReference type="ChEBI" id="CHEBI:57783"/>
        <dbReference type="ChEBI" id="CHEBI:58349"/>
        <dbReference type="EC" id="1.5.1.5"/>
    </reaction>
</comment>
<dbReference type="GO" id="GO:0006164">
    <property type="term" value="P:purine nucleotide biosynthetic process"/>
    <property type="evidence" value="ECO:0007669"/>
    <property type="project" value="UniProtKB-KW"/>
</dbReference>
<keyword evidence="8 11" id="KW-0368">Histidine biosynthesis</keyword>
<dbReference type="PANTHER" id="PTHR48099:SF5">
    <property type="entry name" value="C-1-TETRAHYDROFOLATE SYNTHASE, CYTOPLASMIC"/>
    <property type="match status" value="1"/>
</dbReference>
<dbReference type="AlphaFoldDB" id="A0A8T7LZ01"/>
<feature type="domain" description="Tetrahydrofolate dehydrogenase/cyclohydrolase catalytic" evidence="12">
    <location>
        <begin position="7"/>
        <end position="121"/>
    </location>
</feature>
<comment type="function">
    <text evidence="11">Catalyzes the oxidation of 5,10-methylenetetrahydrofolate to 5,10-methenyltetrahydrofolate and then the hydrolysis of 5,10-methenyltetrahydrofolate to 10-formyltetrahydrofolate.</text>
</comment>
<sequence length="326" mass="35126">MTAVIMDMRTIANNLRQHLRQNVSAFIRQYNQTPGLVVMAMCDDRATIDNIRSLSNVATDAGIHFSAQLFPNNVKIHELRKYIEQHNQDSSIHAISLQLPLPKHLNVDEVASFISPEKDVEGLHPTNMGHLLMGKPNLVPSSALSAIKLLGLYNINPTSRHAVIVGRSLEVGRPLACLLTKADATVTLCHTQTNNLLAHTRQAEILIVAAGEPGLIKAEMIRPGAVVIDYGLNYVARDKVIGDVEFERSLTVAGAITPVPGGIGPLTNICLLENVLKAARAIASVERTSPRAIIDSDPAVGLKPEGKPALDYKPNQIPPMAVVGAA</sequence>
<comment type="similarity">
    <text evidence="11">Belongs to the tetrahydrofolate dehydrogenase/cyclohydrolase family.</text>
</comment>
<gene>
    <name evidence="11" type="primary">folD</name>
    <name evidence="14" type="ORF">HXX08_06615</name>
    <name evidence="15" type="ORF">OZ401_000671</name>
</gene>
<proteinExistence type="inferred from homology"/>
<dbReference type="EMBL" id="CP128399">
    <property type="protein sequence ID" value="WJW67405.1"/>
    <property type="molecule type" value="Genomic_DNA"/>
</dbReference>
<dbReference type="InterPro" id="IPR036291">
    <property type="entry name" value="NAD(P)-bd_dom_sf"/>
</dbReference>
<keyword evidence="6 11" id="KW-0521">NADP</keyword>
<feature type="domain" description="Tetrahydrofolate dehydrogenase/cyclohydrolase NAD(P)-binding" evidence="13">
    <location>
        <begin position="140"/>
        <end position="280"/>
    </location>
</feature>
<comment type="caution">
    <text evidence="11">Lacks conserved residue(s) required for the propagation of feature annotation.</text>
</comment>
<dbReference type="EMBL" id="JACATZ010000001">
    <property type="protein sequence ID" value="NWJ45532.1"/>
    <property type="molecule type" value="Genomic_DNA"/>
</dbReference>
<dbReference type="HAMAP" id="MF_01576">
    <property type="entry name" value="THF_DHG_CYH"/>
    <property type="match status" value="1"/>
</dbReference>
<evidence type="ECO:0000256" key="5">
    <source>
        <dbReference type="ARBA" id="ARBA00022801"/>
    </source>
</evidence>
<feature type="binding site" evidence="11">
    <location>
        <begin position="166"/>
        <end position="168"/>
    </location>
    <ligand>
        <name>NADP(+)</name>
        <dbReference type="ChEBI" id="CHEBI:58349"/>
    </ligand>
</feature>
<dbReference type="InterPro" id="IPR020631">
    <property type="entry name" value="THF_DH/CycHdrlase_NAD-bd_dom"/>
</dbReference>